<evidence type="ECO:0000313" key="2">
    <source>
        <dbReference type="EMBL" id="PZD94005.1"/>
    </source>
</evidence>
<gene>
    <name evidence="2" type="ORF">DNH61_21230</name>
</gene>
<proteinExistence type="predicted"/>
<keyword evidence="1" id="KW-0472">Membrane</keyword>
<keyword evidence="1" id="KW-1133">Transmembrane helix</keyword>
<dbReference type="OrthoDB" id="2566323at2"/>
<keyword evidence="1" id="KW-0812">Transmembrane</keyword>
<sequence>MTTAFKVAWFEFLYQVKSKFFILGMLVMLAFLWNEFAPYIMHLPIDDDEDIRQLRTAGVHNDMLFVEVSPEQTLAAVIEHMESYSLSAENDLAARELAAEEKNQGLSLQEADRLIRERYPSFVPQWEIFVEEQGHRLGTGEEIVPVFRSYYGEH</sequence>
<accession>A0A2W1LG71</accession>
<name>A0A2W1LG71_9BACL</name>
<keyword evidence="3" id="KW-1185">Reference proteome</keyword>
<dbReference type="AlphaFoldDB" id="A0A2W1LG71"/>
<feature type="transmembrane region" description="Helical" evidence="1">
    <location>
        <begin position="12"/>
        <end position="33"/>
    </location>
</feature>
<dbReference type="EMBL" id="QKRB01000055">
    <property type="protein sequence ID" value="PZD94005.1"/>
    <property type="molecule type" value="Genomic_DNA"/>
</dbReference>
<reference evidence="2 3" key="1">
    <citation type="submission" date="2018-06" db="EMBL/GenBank/DDBJ databases">
        <title>Paenibacillus imtechensis sp. nov.</title>
        <authorList>
            <person name="Pinnaka A.K."/>
            <person name="Singh H."/>
            <person name="Kaur M."/>
        </authorList>
    </citation>
    <scope>NUCLEOTIDE SEQUENCE [LARGE SCALE GENOMIC DNA]</scope>
    <source>
        <strain evidence="2 3">SMB1</strain>
    </source>
</reference>
<evidence type="ECO:0000256" key="1">
    <source>
        <dbReference type="SAM" id="Phobius"/>
    </source>
</evidence>
<comment type="caution">
    <text evidence="2">The sequence shown here is derived from an EMBL/GenBank/DDBJ whole genome shotgun (WGS) entry which is preliminary data.</text>
</comment>
<protein>
    <submittedName>
        <fullName evidence="2">Uncharacterized protein</fullName>
    </submittedName>
</protein>
<evidence type="ECO:0000313" key="3">
    <source>
        <dbReference type="Proteomes" id="UP000249522"/>
    </source>
</evidence>
<organism evidence="2 3">
    <name type="scientific">Paenibacillus sambharensis</name>
    <dbReference type="NCBI Taxonomy" id="1803190"/>
    <lineage>
        <taxon>Bacteria</taxon>
        <taxon>Bacillati</taxon>
        <taxon>Bacillota</taxon>
        <taxon>Bacilli</taxon>
        <taxon>Bacillales</taxon>
        <taxon>Paenibacillaceae</taxon>
        <taxon>Paenibacillus</taxon>
    </lineage>
</organism>
<dbReference type="RefSeq" id="WP_111148814.1">
    <property type="nucleotide sequence ID" value="NZ_QKRB01000055.1"/>
</dbReference>
<dbReference type="Proteomes" id="UP000249522">
    <property type="component" value="Unassembled WGS sequence"/>
</dbReference>